<reference evidence="3" key="1">
    <citation type="submission" date="2015-03" db="EMBL/GenBank/DDBJ databases">
        <authorList>
            <person name="Urmite Genomes"/>
        </authorList>
    </citation>
    <scope>NUCLEOTIDE SEQUENCE [LARGE SCALE GENOMIC DNA]</scope>
    <source>
        <strain evidence="3">CSUR P1344</strain>
    </source>
</reference>
<dbReference type="AlphaFoldDB" id="A0A0U1DJA6"/>
<dbReference type="InterPro" id="IPR037401">
    <property type="entry name" value="SnoaL-like"/>
</dbReference>
<evidence type="ECO:0000259" key="1">
    <source>
        <dbReference type="Pfam" id="PF13577"/>
    </source>
</evidence>
<dbReference type="SUPFAM" id="SSF54427">
    <property type="entry name" value="NTF2-like"/>
    <property type="match status" value="1"/>
</dbReference>
<feature type="domain" description="SnoaL-like" evidence="1">
    <location>
        <begin position="54"/>
        <end position="181"/>
    </location>
</feature>
<accession>A0A0U1DJA6</accession>
<organism evidence="2 3">
    <name type="scientific">Mycobacterium europaeum</name>
    <dbReference type="NCBI Taxonomy" id="761804"/>
    <lineage>
        <taxon>Bacteria</taxon>
        <taxon>Bacillati</taxon>
        <taxon>Actinomycetota</taxon>
        <taxon>Actinomycetes</taxon>
        <taxon>Mycobacteriales</taxon>
        <taxon>Mycobacteriaceae</taxon>
        <taxon>Mycobacterium</taxon>
        <taxon>Mycobacterium simiae complex</taxon>
    </lineage>
</organism>
<evidence type="ECO:0000313" key="2">
    <source>
        <dbReference type="EMBL" id="CQD15827.1"/>
    </source>
</evidence>
<evidence type="ECO:0000313" key="3">
    <source>
        <dbReference type="Proteomes" id="UP000199601"/>
    </source>
</evidence>
<dbReference type="InterPro" id="IPR032710">
    <property type="entry name" value="NTF2-like_dom_sf"/>
</dbReference>
<dbReference type="Proteomes" id="UP000199601">
    <property type="component" value="Unassembled WGS sequence"/>
</dbReference>
<dbReference type="EMBL" id="CTEC01000002">
    <property type="protein sequence ID" value="CQD15827.1"/>
    <property type="molecule type" value="Genomic_DNA"/>
</dbReference>
<gene>
    <name evidence="2" type="ORF">BN000_03318</name>
</gene>
<proteinExistence type="predicted"/>
<sequence length="193" mass="20817">MAVAAPCPDVEVVFARAASARRPISPPAAGSRAPRLTTVAGNPIESVGSAAFDVADRLAIINLFGAYAYTYDHNRLDEFRTLFTESPELVLLHEGQPLSADIETVMSLLAARKATFTAEHNQRRHALNSFWFSGQGADEATGHCYVQVFAIKDGGPPVADLTGCYDFTAVKRDGSWKFSRWVVGLDQSQSGSP</sequence>
<dbReference type="RefSeq" id="WP_090421917.1">
    <property type="nucleotide sequence ID" value="NZ_CTEC01000002.1"/>
</dbReference>
<name>A0A0U1DJA6_9MYCO</name>
<keyword evidence="3" id="KW-1185">Reference proteome</keyword>
<dbReference type="Pfam" id="PF13577">
    <property type="entry name" value="SnoaL_4"/>
    <property type="match status" value="1"/>
</dbReference>
<dbReference type="Gene3D" id="3.10.450.50">
    <property type="match status" value="1"/>
</dbReference>
<protein>
    <recommendedName>
        <fullName evidence="1">SnoaL-like domain-containing protein</fullName>
    </recommendedName>
</protein>